<dbReference type="InterPro" id="IPR036291">
    <property type="entry name" value="NAD(P)-bd_dom_sf"/>
</dbReference>
<dbReference type="KEGG" id="tom:BWR18_16020"/>
<reference evidence="2 3" key="1">
    <citation type="submission" date="2017-01" db="EMBL/GenBank/DDBJ databases">
        <title>Complete genome of Tateyamaria omphalii DOK1-4 isolated from seawater in Dokdo.</title>
        <authorList>
            <person name="Kim J.H."/>
            <person name="Chi W.-J."/>
        </authorList>
    </citation>
    <scope>NUCLEOTIDE SEQUENCE [LARGE SCALE GENOMIC DNA]</scope>
    <source>
        <strain evidence="2 3">DOK1-4</strain>
    </source>
</reference>
<accession>A0A1P8N109</accession>
<dbReference type="PANTHER" id="PTHR43796:SF2">
    <property type="entry name" value="CARBOXYNORSPERMIDINE SYNTHASE"/>
    <property type="match status" value="1"/>
</dbReference>
<organism evidence="2 3">
    <name type="scientific">Tateyamaria omphalii</name>
    <dbReference type="NCBI Taxonomy" id="299262"/>
    <lineage>
        <taxon>Bacteria</taxon>
        <taxon>Pseudomonadati</taxon>
        <taxon>Pseudomonadota</taxon>
        <taxon>Alphaproteobacteria</taxon>
        <taxon>Rhodobacterales</taxon>
        <taxon>Roseobacteraceae</taxon>
        <taxon>Tateyamaria</taxon>
    </lineage>
</organism>
<keyword evidence="3" id="KW-1185">Reference proteome</keyword>
<evidence type="ECO:0000313" key="2">
    <source>
        <dbReference type="EMBL" id="APX13942.1"/>
    </source>
</evidence>
<evidence type="ECO:0000313" key="3">
    <source>
        <dbReference type="Proteomes" id="UP000186336"/>
    </source>
</evidence>
<dbReference type="Pfam" id="PF13761">
    <property type="entry name" value="DUF4166"/>
    <property type="match status" value="1"/>
</dbReference>
<sequence>MIGGTGVFGKRLVRHLSGQPGLALYVSSRSAAKAETFIKTLKRPQAELRPVTLDTSVNLHEQLDNIRPRIVVDCSGPFQGAGYETAQAAVSAGAHFIDLADARDYLAGFADALDVTARQNSVSALTGASSTPTVSTCVARHLTKGWQRVDTVDIAITPGGKSEVGQSVIKAIFSYAGKDVPSWVTGRLSKTIGWQSARRIHIPGLGHRRVAAVETYDAEYLGPLLDVQSRVSFSAGLESRVEQLGIEAIAALRKRRIIGSVNALIPLLLKARQITRIPTSTSGGMLVKICGLDADGITTEAKWSLVAHQDHGPNIPILPAAAAIRKLLSGSAKQGADFAHAALSLADIQSEMHAYDIKTATSLVKTHKSIFETALGPQGMNALPQKLRQFHGASGPVLWSGQADVTRGAGALSRLVGWIFRFPQSGQSVPVTVSIDRTRTPQEGPIEVWTRRFAGKSMTSVLSGQGGGLMLERFAPFTFGLKLEQNAKGIQMPLRHWCIGKLPLPGFLAPRSETTEHIDGDGRFRFDVRLRAPFIGSLVHYRGWLEPTHEG</sequence>
<name>A0A1P8N109_9RHOB</name>
<dbReference type="InterPro" id="IPR025311">
    <property type="entry name" value="DUF4166"/>
</dbReference>
<gene>
    <name evidence="2" type="ORF">BWR18_16020</name>
</gene>
<dbReference type="STRING" id="299262.BWR18_16020"/>
<dbReference type="AlphaFoldDB" id="A0A1P8N109"/>
<dbReference type="Proteomes" id="UP000186336">
    <property type="component" value="Chromosome"/>
</dbReference>
<protein>
    <recommendedName>
        <fullName evidence="1">DUF4166 domain-containing protein</fullName>
    </recommendedName>
</protein>
<dbReference type="PANTHER" id="PTHR43796">
    <property type="entry name" value="CARBOXYNORSPERMIDINE SYNTHASE"/>
    <property type="match status" value="1"/>
</dbReference>
<feature type="domain" description="DUF4166" evidence="1">
    <location>
        <begin position="383"/>
        <end position="545"/>
    </location>
</feature>
<evidence type="ECO:0000259" key="1">
    <source>
        <dbReference type="Pfam" id="PF13761"/>
    </source>
</evidence>
<dbReference type="SUPFAM" id="SSF51735">
    <property type="entry name" value="NAD(P)-binding Rossmann-fold domains"/>
    <property type="match status" value="1"/>
</dbReference>
<dbReference type="Gene3D" id="3.40.50.720">
    <property type="entry name" value="NAD(P)-binding Rossmann-like Domain"/>
    <property type="match status" value="1"/>
</dbReference>
<dbReference type="EMBL" id="CP019312">
    <property type="protein sequence ID" value="APX13942.1"/>
    <property type="molecule type" value="Genomic_DNA"/>
</dbReference>
<proteinExistence type="predicted"/>